<dbReference type="EMBL" id="PISP01000001">
    <property type="protein sequence ID" value="PKD45224.1"/>
    <property type="molecule type" value="Genomic_DNA"/>
</dbReference>
<evidence type="ECO:0000313" key="5">
    <source>
        <dbReference type="Proteomes" id="UP000233398"/>
    </source>
</evidence>
<accession>A0A2N0VM47</accession>
<dbReference type="Proteomes" id="UP000233398">
    <property type="component" value="Unassembled WGS sequence"/>
</dbReference>
<dbReference type="GO" id="GO:0019867">
    <property type="term" value="C:outer membrane"/>
    <property type="evidence" value="ECO:0007669"/>
    <property type="project" value="InterPro"/>
</dbReference>
<dbReference type="Pfam" id="PF01103">
    <property type="entry name" value="Omp85"/>
    <property type="match status" value="1"/>
</dbReference>
<feature type="domain" description="Bacterial surface antigen (D15)" evidence="3">
    <location>
        <begin position="95"/>
        <end position="403"/>
    </location>
</feature>
<keyword evidence="5" id="KW-1185">Reference proteome</keyword>
<dbReference type="OrthoDB" id="9771071at2"/>
<dbReference type="Gene3D" id="2.40.160.50">
    <property type="entry name" value="membrane protein fhac: a member of the omp85/tpsb transporter family"/>
    <property type="match status" value="1"/>
</dbReference>
<dbReference type="InterPro" id="IPR000184">
    <property type="entry name" value="Bac_surfAg_D15"/>
</dbReference>
<dbReference type="AlphaFoldDB" id="A0A2N0VM47"/>
<protein>
    <recommendedName>
        <fullName evidence="3">Bacterial surface antigen (D15) domain-containing protein</fullName>
    </recommendedName>
</protein>
<sequence>MARLYLKMQSSSINFYLTKKVPRFICLLLLAYFFSASVIEAQILSVPDEDDRQGGVHYSLVPVLGYSSDTGLIGGVVLQRFNYGDGRSPFLSNLKADFTISTKADLISELNYERTRLFGRDIRSEYSVIAERYKRANYFGIGNETEFSSQLYDQDYYFFEKRVIEVVARYRKTVAEYGFEGNFDGFIQFGFSYLDASDQAEESLFATEQPVGDNRQLLNSFGFGVIAEDRDSEFNPTEGYRYEAGIEFSGPYTGSEFNYAKVHLQLRNYVEVLPKIVIAQKIEGTHLMGDAPFWKRSSLADKYGLRGYYKDRFLGDSSILHILEARSWLFSLFEDEIRLGGQLFWDSGRVFSNNDSNRFFDNWKSTYGFGGAISIYNPDFIMRGDIGFSDESTQIYIGIGYTF</sequence>
<organism evidence="4 5">
    <name type="scientific">Rhodohalobacter barkolensis</name>
    <dbReference type="NCBI Taxonomy" id="2053187"/>
    <lineage>
        <taxon>Bacteria</taxon>
        <taxon>Pseudomonadati</taxon>
        <taxon>Balneolota</taxon>
        <taxon>Balneolia</taxon>
        <taxon>Balneolales</taxon>
        <taxon>Balneolaceae</taxon>
        <taxon>Rhodohalobacter</taxon>
    </lineage>
</organism>
<evidence type="ECO:0000313" key="4">
    <source>
        <dbReference type="EMBL" id="PKD45224.1"/>
    </source>
</evidence>
<evidence type="ECO:0000256" key="1">
    <source>
        <dbReference type="ARBA" id="ARBA00004370"/>
    </source>
</evidence>
<name>A0A2N0VM47_9BACT</name>
<proteinExistence type="predicted"/>
<evidence type="ECO:0000259" key="3">
    <source>
        <dbReference type="Pfam" id="PF01103"/>
    </source>
</evidence>
<comment type="caution">
    <text evidence="4">The sequence shown here is derived from an EMBL/GenBank/DDBJ whole genome shotgun (WGS) entry which is preliminary data.</text>
</comment>
<dbReference type="RefSeq" id="WP_101072797.1">
    <property type="nucleotide sequence ID" value="NZ_PISP01000001.1"/>
</dbReference>
<gene>
    <name evidence="4" type="ORF">CWD77_07200</name>
</gene>
<comment type="subcellular location">
    <subcellularLocation>
        <location evidence="1">Membrane</location>
    </subcellularLocation>
</comment>
<evidence type="ECO:0000256" key="2">
    <source>
        <dbReference type="ARBA" id="ARBA00023136"/>
    </source>
</evidence>
<keyword evidence="2" id="KW-0472">Membrane</keyword>
<reference evidence="4 5" key="1">
    <citation type="submission" date="2017-11" db="EMBL/GenBank/DDBJ databases">
        <title>Rhodohalobacter 15182 sp. nov., isolated from a salt lake.</title>
        <authorList>
            <person name="Han S."/>
        </authorList>
    </citation>
    <scope>NUCLEOTIDE SEQUENCE [LARGE SCALE GENOMIC DNA]</scope>
    <source>
        <strain evidence="4 5">15182</strain>
    </source>
</reference>